<organism evidence="3 4">
    <name type="scientific">Pengzhenrongella sicca</name>
    <dbReference type="NCBI Taxonomy" id="2819238"/>
    <lineage>
        <taxon>Bacteria</taxon>
        <taxon>Bacillati</taxon>
        <taxon>Actinomycetota</taxon>
        <taxon>Actinomycetes</taxon>
        <taxon>Micrococcales</taxon>
        <taxon>Pengzhenrongella</taxon>
    </lineage>
</organism>
<keyword evidence="2" id="KW-0472">Membrane</keyword>
<evidence type="ECO:0000313" key="3">
    <source>
        <dbReference type="EMBL" id="QTE30683.1"/>
    </source>
</evidence>
<dbReference type="KEGG" id="psic:J4E96_06900"/>
<keyword evidence="2" id="KW-0812">Transmembrane</keyword>
<keyword evidence="2" id="KW-1133">Transmembrane helix</keyword>
<dbReference type="Proteomes" id="UP000663937">
    <property type="component" value="Chromosome"/>
</dbReference>
<sequence length="134" mass="13608">MPDSPAFDPAALTRAASDVLTVRRVFGEAYERGGTLVIPVAKIMGGTGNGSGTGSLGAGAAREEPGHGPHGESEGSGGGGGFAVRVRPIGAYVIDDSGVHWRPALDLNRVILGGQAVGIVVSLALALALRRRRR</sequence>
<dbReference type="RefSeq" id="WP_227425039.1">
    <property type="nucleotide sequence ID" value="NZ_CP071868.1"/>
</dbReference>
<gene>
    <name evidence="3" type="ORF">J4E96_06900</name>
</gene>
<dbReference type="AlphaFoldDB" id="A0A8A4ZI65"/>
<accession>A0A8A4ZI65</accession>
<dbReference type="Pfam" id="PF09579">
    <property type="entry name" value="Spore_YtfJ"/>
    <property type="match status" value="1"/>
</dbReference>
<keyword evidence="4" id="KW-1185">Reference proteome</keyword>
<feature type="region of interest" description="Disordered" evidence="1">
    <location>
        <begin position="47"/>
        <end position="82"/>
    </location>
</feature>
<evidence type="ECO:0008006" key="5">
    <source>
        <dbReference type="Google" id="ProtNLM"/>
    </source>
</evidence>
<evidence type="ECO:0000313" key="4">
    <source>
        <dbReference type="Proteomes" id="UP000663937"/>
    </source>
</evidence>
<reference evidence="3" key="1">
    <citation type="submission" date="2021-03" db="EMBL/GenBank/DDBJ databases">
        <title>Pengzhenrongella sicca gen. nov., sp. nov., a new member of suborder Micrococcineae isolated from High-Arctic tundra soil.</title>
        <authorList>
            <person name="Peng F."/>
        </authorList>
    </citation>
    <scope>NUCLEOTIDE SEQUENCE</scope>
    <source>
        <strain evidence="3">LRZ-2</strain>
    </source>
</reference>
<evidence type="ECO:0000256" key="2">
    <source>
        <dbReference type="SAM" id="Phobius"/>
    </source>
</evidence>
<dbReference type="EMBL" id="CP071868">
    <property type="protein sequence ID" value="QTE30683.1"/>
    <property type="molecule type" value="Genomic_DNA"/>
</dbReference>
<dbReference type="InterPro" id="IPR014229">
    <property type="entry name" value="Spore_YtfJ"/>
</dbReference>
<evidence type="ECO:0000256" key="1">
    <source>
        <dbReference type="SAM" id="MobiDB-lite"/>
    </source>
</evidence>
<feature type="transmembrane region" description="Helical" evidence="2">
    <location>
        <begin position="110"/>
        <end position="129"/>
    </location>
</feature>
<protein>
    <recommendedName>
        <fullName evidence="5">Sporulation protein</fullName>
    </recommendedName>
</protein>
<name>A0A8A4ZI65_9MICO</name>
<feature type="compositionally biased region" description="Gly residues" evidence="1">
    <location>
        <begin position="47"/>
        <end position="57"/>
    </location>
</feature>
<feature type="compositionally biased region" description="Basic and acidic residues" evidence="1">
    <location>
        <begin position="61"/>
        <end position="73"/>
    </location>
</feature>
<proteinExistence type="predicted"/>